<proteinExistence type="predicted"/>
<accession>A0AAN8XBQ7</accession>
<feature type="non-terminal residue" evidence="1">
    <location>
        <position position="1"/>
    </location>
</feature>
<feature type="non-terminal residue" evidence="1">
    <location>
        <position position="51"/>
    </location>
</feature>
<sequence>VLLFVLALFEVSRIDTRHREMLNHVLLPSYRMRIDGIKDLPLSPRTTALRV</sequence>
<dbReference type="EMBL" id="JAXCGZ010006339">
    <property type="protein sequence ID" value="KAK7079841.1"/>
    <property type="molecule type" value="Genomic_DNA"/>
</dbReference>
<keyword evidence="2" id="KW-1185">Reference proteome</keyword>
<dbReference type="Proteomes" id="UP001381693">
    <property type="component" value="Unassembled WGS sequence"/>
</dbReference>
<dbReference type="AlphaFoldDB" id="A0AAN8XBQ7"/>
<organism evidence="1 2">
    <name type="scientific">Halocaridina rubra</name>
    <name type="common">Hawaiian red shrimp</name>
    <dbReference type="NCBI Taxonomy" id="373956"/>
    <lineage>
        <taxon>Eukaryota</taxon>
        <taxon>Metazoa</taxon>
        <taxon>Ecdysozoa</taxon>
        <taxon>Arthropoda</taxon>
        <taxon>Crustacea</taxon>
        <taxon>Multicrustacea</taxon>
        <taxon>Malacostraca</taxon>
        <taxon>Eumalacostraca</taxon>
        <taxon>Eucarida</taxon>
        <taxon>Decapoda</taxon>
        <taxon>Pleocyemata</taxon>
        <taxon>Caridea</taxon>
        <taxon>Atyoidea</taxon>
        <taxon>Atyidae</taxon>
        <taxon>Halocaridina</taxon>
    </lineage>
</organism>
<evidence type="ECO:0000313" key="2">
    <source>
        <dbReference type="Proteomes" id="UP001381693"/>
    </source>
</evidence>
<comment type="caution">
    <text evidence="1">The sequence shown here is derived from an EMBL/GenBank/DDBJ whole genome shotgun (WGS) entry which is preliminary data.</text>
</comment>
<gene>
    <name evidence="1" type="ORF">SK128_019542</name>
</gene>
<name>A0AAN8XBQ7_HALRR</name>
<protein>
    <submittedName>
        <fullName evidence="1">Uncharacterized protein</fullName>
    </submittedName>
</protein>
<reference evidence="1 2" key="1">
    <citation type="submission" date="2023-11" db="EMBL/GenBank/DDBJ databases">
        <title>Halocaridina rubra genome assembly.</title>
        <authorList>
            <person name="Smith C."/>
        </authorList>
    </citation>
    <scope>NUCLEOTIDE SEQUENCE [LARGE SCALE GENOMIC DNA]</scope>
    <source>
        <strain evidence="1">EP-1</strain>
        <tissue evidence="1">Whole</tissue>
    </source>
</reference>
<evidence type="ECO:0000313" key="1">
    <source>
        <dbReference type="EMBL" id="KAK7079841.1"/>
    </source>
</evidence>